<name>A0A6B0V1E3_IXORI</name>
<reference evidence="7" key="1">
    <citation type="submission" date="2019-12" db="EMBL/GenBank/DDBJ databases">
        <title>An insight into the sialome of adult female Ixodes ricinus ticks feeding for 6 days.</title>
        <authorList>
            <person name="Perner J."/>
            <person name="Ribeiro J.M.C."/>
        </authorList>
    </citation>
    <scope>NUCLEOTIDE SEQUENCE</scope>
    <source>
        <strain evidence="7">Semi-engorged</strain>
        <tissue evidence="7">Salivary glands</tissue>
    </source>
</reference>
<evidence type="ECO:0000256" key="5">
    <source>
        <dbReference type="SAM" id="SignalP"/>
    </source>
</evidence>
<feature type="domain" description="BPTI/Kunitz inhibitor" evidence="6">
    <location>
        <begin position="139"/>
        <end position="189"/>
    </location>
</feature>
<dbReference type="FunFam" id="4.10.410.10:FF:000004">
    <property type="entry name" value="Tissue factor pathway inhibitor"/>
    <property type="match status" value="1"/>
</dbReference>
<evidence type="ECO:0000259" key="6">
    <source>
        <dbReference type="PROSITE" id="PS50279"/>
    </source>
</evidence>
<evidence type="ECO:0000313" key="7">
    <source>
        <dbReference type="EMBL" id="MXU95614.1"/>
    </source>
</evidence>
<dbReference type="PRINTS" id="PR00759">
    <property type="entry name" value="BASICPTASE"/>
</dbReference>
<dbReference type="PROSITE" id="PS00280">
    <property type="entry name" value="BPTI_KUNITZ_1"/>
    <property type="match status" value="1"/>
</dbReference>
<dbReference type="InterPro" id="IPR020901">
    <property type="entry name" value="Prtase_inh_Kunz-CS"/>
</dbReference>
<dbReference type="InterPro" id="IPR002919">
    <property type="entry name" value="TIL_dom"/>
</dbReference>
<keyword evidence="1" id="KW-0646">Protease inhibitor</keyword>
<evidence type="ECO:0000256" key="4">
    <source>
        <dbReference type="SAM" id="MobiDB-lite"/>
    </source>
</evidence>
<dbReference type="Gene3D" id="2.10.25.10">
    <property type="entry name" value="Laminin"/>
    <property type="match status" value="1"/>
</dbReference>
<dbReference type="SUPFAM" id="SSF57362">
    <property type="entry name" value="BPTI-like"/>
    <property type="match status" value="1"/>
</dbReference>
<dbReference type="Pfam" id="PF00014">
    <property type="entry name" value="Kunitz_BPTI"/>
    <property type="match status" value="1"/>
</dbReference>
<feature type="signal peptide" evidence="5">
    <location>
        <begin position="1"/>
        <end position="19"/>
    </location>
</feature>
<proteinExistence type="predicted"/>
<feature type="chain" id="PRO_5025682856" evidence="5">
    <location>
        <begin position="20"/>
        <end position="190"/>
    </location>
</feature>
<dbReference type="PANTHER" id="PTHR10083">
    <property type="entry name" value="KUNITZ-TYPE PROTEASE INHIBITOR-RELATED"/>
    <property type="match status" value="1"/>
</dbReference>
<dbReference type="CDD" id="cd19941">
    <property type="entry name" value="TIL"/>
    <property type="match status" value="1"/>
</dbReference>
<dbReference type="CDD" id="cd00109">
    <property type="entry name" value="Kunitz-type"/>
    <property type="match status" value="1"/>
</dbReference>
<dbReference type="EMBL" id="GIFC01013531">
    <property type="protein sequence ID" value="MXU95614.1"/>
    <property type="molecule type" value="Transcribed_RNA"/>
</dbReference>
<dbReference type="InterPro" id="IPR050098">
    <property type="entry name" value="TFPI/VKTCI-like"/>
</dbReference>
<dbReference type="GO" id="GO:0004867">
    <property type="term" value="F:serine-type endopeptidase inhibitor activity"/>
    <property type="evidence" value="ECO:0007669"/>
    <property type="project" value="UniProtKB-KW"/>
</dbReference>
<dbReference type="PROSITE" id="PS50279">
    <property type="entry name" value="BPTI_KUNITZ_2"/>
    <property type="match status" value="1"/>
</dbReference>
<organism evidence="7">
    <name type="scientific">Ixodes ricinus</name>
    <name type="common">Common tick</name>
    <name type="synonym">Acarus ricinus</name>
    <dbReference type="NCBI Taxonomy" id="34613"/>
    <lineage>
        <taxon>Eukaryota</taxon>
        <taxon>Metazoa</taxon>
        <taxon>Ecdysozoa</taxon>
        <taxon>Arthropoda</taxon>
        <taxon>Chelicerata</taxon>
        <taxon>Arachnida</taxon>
        <taxon>Acari</taxon>
        <taxon>Parasitiformes</taxon>
        <taxon>Ixodida</taxon>
        <taxon>Ixodoidea</taxon>
        <taxon>Ixodidae</taxon>
        <taxon>Ixodinae</taxon>
        <taxon>Ixodes</taxon>
    </lineage>
</organism>
<dbReference type="SUPFAM" id="SSF57567">
    <property type="entry name" value="Serine protease inhibitors"/>
    <property type="match status" value="1"/>
</dbReference>
<dbReference type="SMART" id="SM00131">
    <property type="entry name" value="KU"/>
    <property type="match status" value="1"/>
</dbReference>
<dbReference type="Pfam" id="PF01826">
    <property type="entry name" value="TIL"/>
    <property type="match status" value="1"/>
</dbReference>
<protein>
    <submittedName>
        <fullName evidence="7">Putative grp</fullName>
    </submittedName>
</protein>
<evidence type="ECO:0000256" key="1">
    <source>
        <dbReference type="ARBA" id="ARBA00022690"/>
    </source>
</evidence>
<accession>A0A6B0V1E3</accession>
<keyword evidence="5" id="KW-0732">Signal</keyword>
<evidence type="ECO:0000256" key="2">
    <source>
        <dbReference type="ARBA" id="ARBA00022900"/>
    </source>
</evidence>
<feature type="region of interest" description="Disordered" evidence="4">
    <location>
        <begin position="33"/>
        <end position="73"/>
    </location>
</feature>
<sequence length="190" mass="20284">MKATLIAICFLAAVTFSMGASFGSSTPCPNPPGQPCAPGLGAQGSSPSQKPSPQQPRDTSPPGRTASWPSPDDCSKNETYKNCVSGSCAERRCGEPKPDACTLDCATGCFCKSGYFRIENGSCVRKKHCPKKAPPKECCYLKSKTGPCKASLPMYYYDNNTLQCRQFIYGGCGGNANRFATIEECQKACK</sequence>
<feature type="compositionally biased region" description="Low complexity" evidence="4">
    <location>
        <begin position="36"/>
        <end position="56"/>
    </location>
</feature>
<dbReference type="InterPro" id="IPR002223">
    <property type="entry name" value="Kunitz_BPTI"/>
</dbReference>
<dbReference type="Gene3D" id="4.10.410.10">
    <property type="entry name" value="Pancreatic trypsin inhibitor Kunitz domain"/>
    <property type="match status" value="1"/>
</dbReference>
<dbReference type="InterPro" id="IPR036084">
    <property type="entry name" value="Ser_inhib-like_sf"/>
</dbReference>
<dbReference type="InterPro" id="IPR036880">
    <property type="entry name" value="Kunitz_BPTI_sf"/>
</dbReference>
<keyword evidence="2" id="KW-0722">Serine protease inhibitor</keyword>
<dbReference type="AlphaFoldDB" id="A0A6B0V1E3"/>
<keyword evidence="3" id="KW-1015">Disulfide bond</keyword>
<evidence type="ECO:0000256" key="3">
    <source>
        <dbReference type="ARBA" id="ARBA00023157"/>
    </source>
</evidence>